<evidence type="ECO:0000313" key="2">
    <source>
        <dbReference type="Proteomes" id="UP001151760"/>
    </source>
</evidence>
<dbReference type="EMBL" id="BQNB010020855">
    <property type="protein sequence ID" value="GJU00358.1"/>
    <property type="molecule type" value="Genomic_DNA"/>
</dbReference>
<dbReference type="Proteomes" id="UP001151760">
    <property type="component" value="Unassembled WGS sequence"/>
</dbReference>
<accession>A0ABQ5ILZ8</accession>
<protein>
    <submittedName>
        <fullName evidence="1">Uncharacterized protein</fullName>
    </submittedName>
</protein>
<name>A0ABQ5ILZ8_9ASTR</name>
<evidence type="ECO:0000313" key="1">
    <source>
        <dbReference type="EMBL" id="GJU00358.1"/>
    </source>
</evidence>
<organism evidence="1 2">
    <name type="scientific">Tanacetum coccineum</name>
    <dbReference type="NCBI Taxonomy" id="301880"/>
    <lineage>
        <taxon>Eukaryota</taxon>
        <taxon>Viridiplantae</taxon>
        <taxon>Streptophyta</taxon>
        <taxon>Embryophyta</taxon>
        <taxon>Tracheophyta</taxon>
        <taxon>Spermatophyta</taxon>
        <taxon>Magnoliopsida</taxon>
        <taxon>eudicotyledons</taxon>
        <taxon>Gunneridae</taxon>
        <taxon>Pentapetalae</taxon>
        <taxon>asterids</taxon>
        <taxon>campanulids</taxon>
        <taxon>Asterales</taxon>
        <taxon>Asteraceae</taxon>
        <taxon>Asteroideae</taxon>
        <taxon>Anthemideae</taxon>
        <taxon>Anthemidinae</taxon>
        <taxon>Tanacetum</taxon>
    </lineage>
</organism>
<proteinExistence type="predicted"/>
<sequence length="137" mass="15110">MGDEHLDTILATESNEVIKSSGENLVPIPTFKEHSETIIDSNNDYSSSDDDSYENIDYVNASPPNAEIVSLDVVEIVIPEVGGIDDDILLTMKDDILREKYVNVKLPILVFSNIEALKDNLVPSFDVCDQVLPSIIS</sequence>
<comment type="caution">
    <text evidence="1">The sequence shown here is derived from an EMBL/GenBank/DDBJ whole genome shotgun (WGS) entry which is preliminary data.</text>
</comment>
<gene>
    <name evidence="1" type="ORF">Tco_1110696</name>
</gene>
<keyword evidence="2" id="KW-1185">Reference proteome</keyword>
<reference evidence="1" key="2">
    <citation type="submission" date="2022-01" db="EMBL/GenBank/DDBJ databases">
        <authorList>
            <person name="Yamashiro T."/>
            <person name="Shiraishi A."/>
            <person name="Satake H."/>
            <person name="Nakayama K."/>
        </authorList>
    </citation>
    <scope>NUCLEOTIDE SEQUENCE</scope>
</reference>
<reference evidence="1" key="1">
    <citation type="journal article" date="2022" name="Int. J. Mol. Sci.">
        <title>Draft Genome of Tanacetum Coccineum: Genomic Comparison of Closely Related Tanacetum-Family Plants.</title>
        <authorList>
            <person name="Yamashiro T."/>
            <person name="Shiraishi A."/>
            <person name="Nakayama K."/>
            <person name="Satake H."/>
        </authorList>
    </citation>
    <scope>NUCLEOTIDE SEQUENCE</scope>
</reference>